<evidence type="ECO:0008006" key="3">
    <source>
        <dbReference type="Google" id="ProtNLM"/>
    </source>
</evidence>
<organism evidence="1 2">
    <name type="scientific">Desulfamplus magnetovallimortis</name>
    <dbReference type="NCBI Taxonomy" id="1246637"/>
    <lineage>
        <taxon>Bacteria</taxon>
        <taxon>Pseudomonadati</taxon>
        <taxon>Thermodesulfobacteriota</taxon>
        <taxon>Desulfobacteria</taxon>
        <taxon>Desulfobacterales</taxon>
        <taxon>Desulfobacteraceae</taxon>
        <taxon>Desulfamplus</taxon>
    </lineage>
</organism>
<evidence type="ECO:0000313" key="1">
    <source>
        <dbReference type="EMBL" id="SLM30146.1"/>
    </source>
</evidence>
<keyword evidence="2" id="KW-1185">Reference proteome</keyword>
<accession>A0A1W1HCI7</accession>
<dbReference type="Proteomes" id="UP000191931">
    <property type="component" value="Unassembled WGS sequence"/>
</dbReference>
<name>A0A1W1HCI7_9BACT</name>
<proteinExistence type="predicted"/>
<dbReference type="EMBL" id="FWEV01000128">
    <property type="protein sequence ID" value="SLM30146.1"/>
    <property type="molecule type" value="Genomic_DNA"/>
</dbReference>
<protein>
    <recommendedName>
        <fullName evidence="3">Ribbon-helix-helix domain-containing protein</fullName>
    </recommendedName>
</protein>
<dbReference type="RefSeq" id="WP_080807692.1">
    <property type="nucleotide sequence ID" value="NZ_LT828558.1"/>
</dbReference>
<gene>
    <name evidence="1" type="ORF">MTBBW1_2130041</name>
</gene>
<evidence type="ECO:0000313" key="2">
    <source>
        <dbReference type="Proteomes" id="UP000191931"/>
    </source>
</evidence>
<reference evidence="1 2" key="1">
    <citation type="submission" date="2017-03" db="EMBL/GenBank/DDBJ databases">
        <authorList>
            <person name="Afonso C.L."/>
            <person name="Miller P.J."/>
            <person name="Scott M.A."/>
            <person name="Spackman E."/>
            <person name="Goraichik I."/>
            <person name="Dimitrov K.M."/>
            <person name="Suarez D.L."/>
            <person name="Swayne D.E."/>
        </authorList>
    </citation>
    <scope>NUCLEOTIDE SEQUENCE [LARGE SCALE GENOMIC DNA]</scope>
    <source>
        <strain evidence="1">PRJEB14757</strain>
    </source>
</reference>
<dbReference type="AlphaFoldDB" id="A0A1W1HCI7"/>
<sequence>MSGRTSFELPYFLWDLLEKEAKIKGWNKVQVLREIIDATPVDASRLHRSIVDFLRGEDYINRLQEIADQSIPQICFKPKDEPDDF</sequence>
<dbReference type="STRING" id="1246637.MTBBW1_2130041"/>